<dbReference type="Pfam" id="PF01391">
    <property type="entry name" value="Collagen"/>
    <property type="match status" value="1"/>
</dbReference>
<evidence type="ECO:0000256" key="2">
    <source>
        <dbReference type="SAM" id="SignalP"/>
    </source>
</evidence>
<protein>
    <recommendedName>
        <fullName evidence="5">Collagen triple helix repeat-containing protein</fullName>
    </recommendedName>
</protein>
<dbReference type="RefSeq" id="WP_162793870.1">
    <property type="nucleotide sequence ID" value="NZ_CP030850.1"/>
</dbReference>
<dbReference type="EMBL" id="CP030850">
    <property type="protein sequence ID" value="AXE19111.1"/>
    <property type="molecule type" value="Genomic_DNA"/>
</dbReference>
<dbReference type="PANTHER" id="PTHR24637:SF421">
    <property type="entry name" value="CUTICLE COLLAGEN DPY-2"/>
    <property type="match status" value="1"/>
</dbReference>
<organism evidence="3 4">
    <name type="scientific">Runella rosea</name>
    <dbReference type="NCBI Taxonomy" id="2259595"/>
    <lineage>
        <taxon>Bacteria</taxon>
        <taxon>Pseudomonadati</taxon>
        <taxon>Bacteroidota</taxon>
        <taxon>Cytophagia</taxon>
        <taxon>Cytophagales</taxon>
        <taxon>Spirosomataceae</taxon>
        <taxon>Runella</taxon>
    </lineage>
</organism>
<feature type="compositionally biased region" description="Low complexity" evidence="1">
    <location>
        <begin position="26"/>
        <end position="49"/>
    </location>
</feature>
<keyword evidence="2" id="KW-0732">Signal</keyword>
<keyword evidence="4" id="KW-1185">Reference proteome</keyword>
<dbReference type="Gene3D" id="1.20.5.320">
    <property type="entry name" value="6-Phosphogluconate Dehydrogenase, domain 3"/>
    <property type="match status" value="1"/>
</dbReference>
<dbReference type="KEGG" id="run:DR864_15810"/>
<reference evidence="3 4" key="1">
    <citation type="submission" date="2018-07" db="EMBL/GenBank/DDBJ databases">
        <title>Genome sequencing of Runella.</title>
        <authorList>
            <person name="Baek M.-G."/>
            <person name="Yi H."/>
        </authorList>
    </citation>
    <scope>NUCLEOTIDE SEQUENCE [LARGE SCALE GENOMIC DNA]</scope>
    <source>
        <strain evidence="3 4">HYN0085</strain>
    </source>
</reference>
<sequence length="233" mass="24295">MKINRLLAMSSLLMAICFLACEGPQGETGPQGPQGTTGKDGAIGVTGPVGPNGPIGPQGPTGPQGQAGPQGPTGTANVIYSTWIARPYPGNGAGERPWITQSFPTATTPNFPSWLLTNPEPKVTKDIVDKGMVMIYYRANPTFTNAEALPYNTQSVAGNGVPITMTYSFSILEGIITIRVANTQLVSAGGTFGVPGNGLYRYVIVPGGVANGRLAAIDWKNYAEVKAALNLKD</sequence>
<name>A0A344TKE0_9BACT</name>
<feature type="compositionally biased region" description="Low complexity" evidence="1">
    <location>
        <begin position="61"/>
        <end position="73"/>
    </location>
</feature>
<proteinExistence type="predicted"/>
<feature type="signal peptide" evidence="2">
    <location>
        <begin position="1"/>
        <end position="20"/>
    </location>
</feature>
<evidence type="ECO:0000313" key="4">
    <source>
        <dbReference type="Proteomes" id="UP000251993"/>
    </source>
</evidence>
<evidence type="ECO:0008006" key="5">
    <source>
        <dbReference type="Google" id="ProtNLM"/>
    </source>
</evidence>
<accession>A0A344TKE0</accession>
<dbReference type="PANTHER" id="PTHR24637">
    <property type="entry name" value="COLLAGEN"/>
    <property type="match status" value="1"/>
</dbReference>
<dbReference type="AlphaFoldDB" id="A0A344TKE0"/>
<gene>
    <name evidence="3" type="ORF">DR864_15810</name>
</gene>
<dbReference type="Proteomes" id="UP000251993">
    <property type="component" value="Chromosome"/>
</dbReference>
<dbReference type="InterPro" id="IPR008160">
    <property type="entry name" value="Collagen"/>
</dbReference>
<evidence type="ECO:0000256" key="1">
    <source>
        <dbReference type="SAM" id="MobiDB-lite"/>
    </source>
</evidence>
<feature type="region of interest" description="Disordered" evidence="1">
    <location>
        <begin position="26"/>
        <end position="73"/>
    </location>
</feature>
<evidence type="ECO:0000313" key="3">
    <source>
        <dbReference type="EMBL" id="AXE19111.1"/>
    </source>
</evidence>
<feature type="chain" id="PRO_5016889303" description="Collagen triple helix repeat-containing protein" evidence="2">
    <location>
        <begin position="21"/>
        <end position="233"/>
    </location>
</feature>